<sequence>MNQEALNVLISKKPGFLQESDKRNIFPIIQESNRGNPTAVSGLLQLAIHDSEENRRPPPVYRSQEAHPTCGIAILQNGKAIVNLPHGPHNLILHVLKSPRCVHAYPNLQ</sequence>
<evidence type="ECO:0000313" key="1">
    <source>
        <dbReference type="EMBL" id="OMJ29307.1"/>
    </source>
</evidence>
<accession>A0A1R1YQZ3</accession>
<organism evidence="1 2">
    <name type="scientific">Smittium culicis</name>
    <dbReference type="NCBI Taxonomy" id="133412"/>
    <lineage>
        <taxon>Eukaryota</taxon>
        <taxon>Fungi</taxon>
        <taxon>Fungi incertae sedis</taxon>
        <taxon>Zoopagomycota</taxon>
        <taxon>Kickxellomycotina</taxon>
        <taxon>Harpellomycetes</taxon>
        <taxon>Harpellales</taxon>
        <taxon>Legeriomycetaceae</taxon>
        <taxon>Smittium</taxon>
    </lineage>
</organism>
<evidence type="ECO:0000313" key="2">
    <source>
        <dbReference type="Proteomes" id="UP000187429"/>
    </source>
</evidence>
<proteinExistence type="predicted"/>
<protein>
    <submittedName>
        <fullName evidence="1">Uncharacterized protein</fullName>
    </submittedName>
</protein>
<dbReference type="AlphaFoldDB" id="A0A1R1YQZ3"/>
<reference evidence="2" key="1">
    <citation type="submission" date="2017-01" db="EMBL/GenBank/DDBJ databases">
        <authorList>
            <person name="Wang Y."/>
            <person name="White M."/>
            <person name="Kvist S."/>
            <person name="Moncalvo J.-M."/>
        </authorList>
    </citation>
    <scope>NUCLEOTIDE SEQUENCE [LARGE SCALE GENOMIC DNA]</scope>
    <source>
        <strain evidence="2">ID-206-W2</strain>
    </source>
</reference>
<dbReference type="Proteomes" id="UP000187429">
    <property type="component" value="Unassembled WGS sequence"/>
</dbReference>
<gene>
    <name evidence="1" type="ORF">AYI69_g1198</name>
</gene>
<dbReference type="EMBL" id="LSSM01000323">
    <property type="protein sequence ID" value="OMJ29307.1"/>
    <property type="molecule type" value="Genomic_DNA"/>
</dbReference>
<name>A0A1R1YQZ3_9FUNG</name>
<keyword evidence="2" id="KW-1185">Reference proteome</keyword>
<comment type="caution">
    <text evidence="1">The sequence shown here is derived from an EMBL/GenBank/DDBJ whole genome shotgun (WGS) entry which is preliminary data.</text>
</comment>